<keyword evidence="2" id="KW-0732">Signal</keyword>
<evidence type="ECO:0000256" key="2">
    <source>
        <dbReference type="SAM" id="SignalP"/>
    </source>
</evidence>
<dbReference type="KEGG" id="spu:753888"/>
<evidence type="ECO:0000313" key="3">
    <source>
        <dbReference type="EnsemblMetazoa" id="XP_001176794"/>
    </source>
</evidence>
<sequence>MGAVRTASQSFLILLVFVICSVNGQKKCYQCFGLGSRNQLLAQTASKHPIASCTDIGPQSQTPTIDCTGKCFTQNFTVNYNFQQASISSMDVDYVILGCGGKSPANGCRDFSQLPNIDEVRRQTENVVAKHGGRVTSMKGEACFCANNLCNSATTFAGTSISFMTVCLANFWVLKMSLRN</sequence>
<evidence type="ECO:0000313" key="4">
    <source>
        <dbReference type="Proteomes" id="UP000007110"/>
    </source>
</evidence>
<keyword evidence="1" id="KW-1133">Transmembrane helix</keyword>
<dbReference type="EnsemblMetazoa" id="XM_001176794">
    <property type="protein sequence ID" value="XP_001176794"/>
    <property type="gene ID" value="LOC753888"/>
</dbReference>
<keyword evidence="1" id="KW-0472">Membrane</keyword>
<feature type="signal peptide" evidence="2">
    <location>
        <begin position="1"/>
        <end position="24"/>
    </location>
</feature>
<proteinExistence type="predicted"/>
<dbReference type="Proteomes" id="UP000007110">
    <property type="component" value="Unassembled WGS sequence"/>
</dbReference>
<feature type="chain" id="PRO_5029900750" description="Protein quiver" evidence="2">
    <location>
        <begin position="25"/>
        <end position="180"/>
    </location>
</feature>
<feature type="transmembrane region" description="Helical" evidence="1">
    <location>
        <begin position="153"/>
        <end position="174"/>
    </location>
</feature>
<reference evidence="4" key="1">
    <citation type="submission" date="2015-02" db="EMBL/GenBank/DDBJ databases">
        <title>Genome sequencing for Strongylocentrotus purpuratus.</title>
        <authorList>
            <person name="Murali S."/>
            <person name="Liu Y."/>
            <person name="Vee V."/>
            <person name="English A."/>
            <person name="Wang M."/>
            <person name="Skinner E."/>
            <person name="Han Y."/>
            <person name="Muzny D.M."/>
            <person name="Worley K.C."/>
            <person name="Gibbs R.A."/>
        </authorList>
    </citation>
    <scope>NUCLEOTIDE SEQUENCE</scope>
</reference>
<organism evidence="3 4">
    <name type="scientific">Strongylocentrotus purpuratus</name>
    <name type="common">Purple sea urchin</name>
    <dbReference type="NCBI Taxonomy" id="7668"/>
    <lineage>
        <taxon>Eukaryota</taxon>
        <taxon>Metazoa</taxon>
        <taxon>Echinodermata</taxon>
        <taxon>Eleutherozoa</taxon>
        <taxon>Echinozoa</taxon>
        <taxon>Echinoidea</taxon>
        <taxon>Euechinoidea</taxon>
        <taxon>Echinacea</taxon>
        <taxon>Camarodonta</taxon>
        <taxon>Echinidea</taxon>
        <taxon>Strongylocentrotidae</taxon>
        <taxon>Strongylocentrotus</taxon>
    </lineage>
</organism>
<dbReference type="RefSeq" id="XP_001176794.1">
    <property type="nucleotide sequence ID" value="XM_001176794.4"/>
</dbReference>
<dbReference type="GeneID" id="753888"/>
<keyword evidence="1" id="KW-0812">Transmembrane</keyword>
<protein>
    <recommendedName>
        <fullName evidence="5">Protein quiver</fullName>
    </recommendedName>
</protein>
<dbReference type="InParanoid" id="A0A7M7FZN7"/>
<name>A0A7M7FZN7_STRPU</name>
<dbReference type="OMA" id="PANGCRD"/>
<dbReference type="AlphaFoldDB" id="A0A7M7FZN7"/>
<evidence type="ECO:0000256" key="1">
    <source>
        <dbReference type="SAM" id="Phobius"/>
    </source>
</evidence>
<evidence type="ECO:0008006" key="5">
    <source>
        <dbReference type="Google" id="ProtNLM"/>
    </source>
</evidence>
<accession>A0A7M7FZN7</accession>
<keyword evidence="4" id="KW-1185">Reference proteome</keyword>
<dbReference type="OrthoDB" id="10089893at2759"/>
<reference evidence="3" key="2">
    <citation type="submission" date="2021-01" db="UniProtKB">
        <authorList>
            <consortium name="EnsemblMetazoa"/>
        </authorList>
    </citation>
    <scope>IDENTIFICATION</scope>
</reference>